<accession>A0A146KG90</accession>
<dbReference type="AlphaFoldDB" id="A0A146KG90"/>
<feature type="non-terminal residue" evidence="1">
    <location>
        <position position="1"/>
    </location>
</feature>
<proteinExistence type="predicted"/>
<reference evidence="1" key="1">
    <citation type="submission" date="2015-07" db="EMBL/GenBank/DDBJ databases">
        <title>Adaptation to a free-living lifestyle via gene acquisitions in the diplomonad Trepomonas sp. PC1.</title>
        <authorList>
            <person name="Xu F."/>
            <person name="Jerlstrom-Hultqvist J."/>
            <person name="Kolisko M."/>
            <person name="Simpson A.G.B."/>
            <person name="Roger A.J."/>
            <person name="Svard S.G."/>
            <person name="Andersson J.O."/>
        </authorList>
    </citation>
    <scope>NUCLEOTIDE SEQUENCE</scope>
    <source>
        <strain evidence="1">PC1</strain>
    </source>
</reference>
<feature type="non-terminal residue" evidence="1">
    <location>
        <position position="127"/>
    </location>
</feature>
<sequence length="127" mass="15045">ETNTVKNIHNIILDNFGKMKLHISRRKMYVMHEDLLSCDPLSDHLIPKDISPLIYPFVNECEQNIQRQIYTLIMDMFHQTINDLFRSELENKAQTENELVIVKRDYETLNKLYSKLAKNFQNTESDG</sequence>
<protein>
    <submittedName>
        <fullName evidence="1">Uncharacterized protein</fullName>
    </submittedName>
</protein>
<evidence type="ECO:0000313" key="1">
    <source>
        <dbReference type="EMBL" id="JAP95790.1"/>
    </source>
</evidence>
<name>A0A146KG90_9EUKA</name>
<organism evidence="1">
    <name type="scientific">Trepomonas sp. PC1</name>
    <dbReference type="NCBI Taxonomy" id="1076344"/>
    <lineage>
        <taxon>Eukaryota</taxon>
        <taxon>Metamonada</taxon>
        <taxon>Diplomonadida</taxon>
        <taxon>Hexamitidae</taxon>
        <taxon>Hexamitinae</taxon>
        <taxon>Trepomonas</taxon>
    </lineage>
</organism>
<gene>
    <name evidence="1" type="ORF">TPC1_11088</name>
</gene>
<dbReference type="EMBL" id="GDID01000816">
    <property type="protein sequence ID" value="JAP95790.1"/>
    <property type="molecule type" value="Transcribed_RNA"/>
</dbReference>